<proteinExistence type="predicted"/>
<gene>
    <name evidence="3" type="ordered locus">Gbro_1117</name>
</gene>
<dbReference type="PROSITE" id="PS51257">
    <property type="entry name" value="PROKAR_LIPOPROTEIN"/>
    <property type="match status" value="1"/>
</dbReference>
<dbReference type="HOGENOM" id="CLU_182235_1_0_11"/>
<dbReference type="EMBL" id="CP001802">
    <property type="protein sequence ID" value="ACY20425.1"/>
    <property type="molecule type" value="Genomic_DNA"/>
</dbReference>
<dbReference type="InterPro" id="IPR008613">
    <property type="entry name" value="Excalibur_Ca-bd_domain"/>
</dbReference>
<evidence type="ECO:0000313" key="4">
    <source>
        <dbReference type="Proteomes" id="UP000001219"/>
    </source>
</evidence>
<dbReference type="Proteomes" id="UP000001219">
    <property type="component" value="Chromosome"/>
</dbReference>
<dbReference type="Pfam" id="PF05901">
    <property type="entry name" value="Excalibur"/>
    <property type="match status" value="1"/>
</dbReference>
<evidence type="ECO:0000259" key="2">
    <source>
        <dbReference type="Pfam" id="PF05901"/>
    </source>
</evidence>
<evidence type="ECO:0000313" key="3">
    <source>
        <dbReference type="EMBL" id="ACY20425.1"/>
    </source>
</evidence>
<dbReference type="eggNOG" id="ENOG50334Z3">
    <property type="taxonomic scope" value="Bacteria"/>
</dbReference>
<accession>D0L4X3</accession>
<feature type="chain" id="PRO_5038499265" evidence="1">
    <location>
        <begin position="25"/>
        <end position="90"/>
    </location>
</feature>
<organism evidence="3 4">
    <name type="scientific">Gordonia bronchialis (strain ATCC 25592 / DSM 43247 / BCRC 13721 / JCM 3198 / KCTC 3076 / NBRC 16047 / NCTC 10667)</name>
    <name type="common">Rhodococcus bronchialis</name>
    <dbReference type="NCBI Taxonomy" id="526226"/>
    <lineage>
        <taxon>Bacteria</taxon>
        <taxon>Bacillati</taxon>
        <taxon>Actinomycetota</taxon>
        <taxon>Actinomycetes</taxon>
        <taxon>Mycobacteriales</taxon>
        <taxon>Gordoniaceae</taxon>
        <taxon>Gordonia</taxon>
    </lineage>
</organism>
<dbReference type="AlphaFoldDB" id="D0L4X3"/>
<reference evidence="3 4" key="2">
    <citation type="journal article" date="2010" name="Stand. Genomic Sci.">
        <title>Complete genome sequence of Gordonia bronchialis type strain (3410).</title>
        <authorList>
            <person name="Ivanova N."/>
            <person name="Sikorski J."/>
            <person name="Jando M."/>
            <person name="Lapidus A."/>
            <person name="Nolan M."/>
            <person name="Lucas S."/>
            <person name="Del Rio T.G."/>
            <person name="Tice H."/>
            <person name="Copeland A."/>
            <person name="Cheng J.F."/>
            <person name="Chen F."/>
            <person name="Bruce D."/>
            <person name="Goodwin L."/>
            <person name="Pitluck S."/>
            <person name="Mavromatis K."/>
            <person name="Ovchinnikova G."/>
            <person name="Pati A."/>
            <person name="Chen A."/>
            <person name="Palaniappan K."/>
            <person name="Land M."/>
            <person name="Hauser L."/>
            <person name="Chang Y.J."/>
            <person name="Jeffries C.D."/>
            <person name="Chain P."/>
            <person name="Saunders E."/>
            <person name="Han C."/>
            <person name="Detter J.C."/>
            <person name="Brettin T."/>
            <person name="Rohde M."/>
            <person name="Goker M."/>
            <person name="Bristow J."/>
            <person name="Eisen J.A."/>
            <person name="Markowitz V."/>
            <person name="Hugenholtz P."/>
            <person name="Klenk H.P."/>
            <person name="Kyrpides N.C."/>
        </authorList>
    </citation>
    <scope>NUCLEOTIDE SEQUENCE [LARGE SCALE GENOMIC DNA]</scope>
    <source>
        <strain evidence="4">ATCC 25592 / DSM 43247 / BCRC 13721 / JCM 3198 / KCTC 3076 / NBRC 16047 / NCTC 10667</strain>
    </source>
</reference>
<feature type="domain" description="Excalibur calcium-binding" evidence="2">
    <location>
        <begin position="34"/>
        <end position="88"/>
    </location>
</feature>
<sequence length="90" mass="9204">MNPRRMIGGALVAMACAVTVPALAAAPAMAATTYSNCSAMHEDYPHGVGKPGAVDSTSGTPVTDFTVDADLYNANKKSDRDGDGIACEKN</sequence>
<dbReference type="STRING" id="526226.Gbro_1117"/>
<evidence type="ECO:0000256" key="1">
    <source>
        <dbReference type="SAM" id="SignalP"/>
    </source>
</evidence>
<name>D0L4X3_GORB4</name>
<keyword evidence="4" id="KW-1185">Reference proteome</keyword>
<feature type="signal peptide" evidence="1">
    <location>
        <begin position="1"/>
        <end position="24"/>
    </location>
</feature>
<dbReference type="KEGG" id="gbr:Gbro_1117"/>
<protein>
    <submittedName>
        <fullName evidence="3">Excalibur domain protein</fullName>
    </submittedName>
</protein>
<keyword evidence="1" id="KW-0732">Signal</keyword>
<reference evidence="4" key="1">
    <citation type="submission" date="2009-10" db="EMBL/GenBank/DDBJ databases">
        <title>The complete chromosome of Gordonia bronchialis DSM 43247.</title>
        <authorList>
            <consortium name="US DOE Joint Genome Institute (JGI-PGF)"/>
            <person name="Lucas S."/>
            <person name="Copeland A."/>
            <person name="Lapidus A."/>
            <person name="Glavina del Rio T."/>
            <person name="Dalin E."/>
            <person name="Tice H."/>
            <person name="Bruce D."/>
            <person name="Goodwin L."/>
            <person name="Pitluck S."/>
            <person name="Kyrpides N."/>
            <person name="Mavromatis K."/>
            <person name="Ivanova N."/>
            <person name="Ovchinnikova G."/>
            <person name="Saunders E."/>
            <person name="Brettin T."/>
            <person name="Detter J.C."/>
            <person name="Han C."/>
            <person name="Larimer F."/>
            <person name="Land M."/>
            <person name="Hauser L."/>
            <person name="Markowitz V."/>
            <person name="Cheng J.-F."/>
            <person name="Hugenholtz P."/>
            <person name="Woyke T."/>
            <person name="Wu D."/>
            <person name="Jando M."/>
            <person name="Schneider S."/>
            <person name="Goeker M."/>
            <person name="Klenk H.-P."/>
            <person name="Eisen J.A."/>
        </authorList>
    </citation>
    <scope>NUCLEOTIDE SEQUENCE [LARGE SCALE GENOMIC DNA]</scope>
    <source>
        <strain evidence="4">ATCC 25592 / DSM 43247 / BCRC 13721 / JCM 3198 / KCTC 3076 / NBRC 16047 / NCTC 10667</strain>
    </source>
</reference>